<evidence type="ECO:0000313" key="3">
    <source>
        <dbReference type="Proteomes" id="UP000315471"/>
    </source>
</evidence>
<feature type="compositionally biased region" description="Polar residues" evidence="1">
    <location>
        <begin position="155"/>
        <end position="178"/>
    </location>
</feature>
<sequence length="231" mass="24634">MIILSQMVGELPASSASRLATASWLDDFAATSWLGSVAGVTARVFVEQFAEKSLDLRAARRASRFAANWFAATGWLDNFTATGWLGSTAGVTSVVTMEQFAQEATTWGTSAIAARIGATSGFVVSDRGFASASWLDRTTIVTTFVTKLVKQAKSTSVNGTASDESNSEQSGNQYTTHRGISMDSRFGKGSLGTANRNRSEAAIAAVRSGVYSDQSCEEIRRCHGKLTTMNR</sequence>
<dbReference type="AlphaFoldDB" id="A0A5C6E0M1"/>
<accession>A0A5C6E0M1</accession>
<comment type="caution">
    <text evidence="2">The sequence shown here is derived from an EMBL/GenBank/DDBJ whole genome shotgun (WGS) entry which is preliminary data.</text>
</comment>
<dbReference type="EMBL" id="SJPY01000004">
    <property type="protein sequence ID" value="TWU41507.1"/>
    <property type="molecule type" value="Genomic_DNA"/>
</dbReference>
<evidence type="ECO:0000313" key="2">
    <source>
        <dbReference type="EMBL" id="TWU41507.1"/>
    </source>
</evidence>
<reference evidence="2 3" key="1">
    <citation type="submission" date="2019-02" db="EMBL/GenBank/DDBJ databases">
        <title>Deep-cultivation of Planctomycetes and their phenomic and genomic characterization uncovers novel biology.</title>
        <authorList>
            <person name="Wiegand S."/>
            <person name="Jogler M."/>
            <person name="Boedeker C."/>
            <person name="Pinto D."/>
            <person name="Vollmers J."/>
            <person name="Rivas-Marin E."/>
            <person name="Kohn T."/>
            <person name="Peeters S.H."/>
            <person name="Heuer A."/>
            <person name="Rast P."/>
            <person name="Oberbeckmann S."/>
            <person name="Bunk B."/>
            <person name="Jeske O."/>
            <person name="Meyerdierks A."/>
            <person name="Storesund J.E."/>
            <person name="Kallscheuer N."/>
            <person name="Luecker S."/>
            <person name="Lage O.M."/>
            <person name="Pohl T."/>
            <person name="Merkel B.J."/>
            <person name="Hornburger P."/>
            <person name="Mueller R.-W."/>
            <person name="Bruemmer F."/>
            <person name="Labrenz M."/>
            <person name="Spormann A.M."/>
            <person name="Op Den Camp H."/>
            <person name="Overmann J."/>
            <person name="Amann R."/>
            <person name="Jetten M.S.M."/>
            <person name="Mascher T."/>
            <person name="Medema M.H."/>
            <person name="Devos D.P."/>
            <person name="Kaster A.-K."/>
            <person name="Ovreas L."/>
            <person name="Rohde M."/>
            <person name="Galperin M.Y."/>
            <person name="Jogler C."/>
        </authorList>
    </citation>
    <scope>NUCLEOTIDE SEQUENCE [LARGE SCALE GENOMIC DNA]</scope>
    <source>
        <strain evidence="2 3">Q31b</strain>
    </source>
</reference>
<dbReference type="Proteomes" id="UP000315471">
    <property type="component" value="Unassembled WGS sequence"/>
</dbReference>
<evidence type="ECO:0000256" key="1">
    <source>
        <dbReference type="SAM" id="MobiDB-lite"/>
    </source>
</evidence>
<proteinExistence type="predicted"/>
<gene>
    <name evidence="2" type="ORF">Q31b_29560</name>
</gene>
<keyword evidence="3" id="KW-1185">Reference proteome</keyword>
<feature type="region of interest" description="Disordered" evidence="1">
    <location>
        <begin position="155"/>
        <end position="193"/>
    </location>
</feature>
<name>A0A5C6E0M1_9BACT</name>
<organism evidence="2 3">
    <name type="scientific">Novipirellula aureliae</name>
    <dbReference type="NCBI Taxonomy" id="2527966"/>
    <lineage>
        <taxon>Bacteria</taxon>
        <taxon>Pseudomonadati</taxon>
        <taxon>Planctomycetota</taxon>
        <taxon>Planctomycetia</taxon>
        <taxon>Pirellulales</taxon>
        <taxon>Pirellulaceae</taxon>
        <taxon>Novipirellula</taxon>
    </lineage>
</organism>
<protein>
    <submittedName>
        <fullName evidence="2">Uncharacterized protein</fullName>
    </submittedName>
</protein>